<dbReference type="PANTHER" id="PTHR44103">
    <property type="entry name" value="PROPROTEIN CONVERTASE P"/>
    <property type="match status" value="1"/>
</dbReference>
<dbReference type="Pfam" id="PF13529">
    <property type="entry name" value="Peptidase_C39_2"/>
    <property type="match status" value="1"/>
</dbReference>
<dbReference type="InterPro" id="IPR013517">
    <property type="entry name" value="FG-GAP"/>
</dbReference>
<accession>A0ABY0V8S8</accession>
<proteinExistence type="predicted"/>
<dbReference type="Pfam" id="PF13517">
    <property type="entry name" value="FG-GAP_3"/>
    <property type="match status" value="1"/>
</dbReference>
<evidence type="ECO:0000313" key="6">
    <source>
        <dbReference type="Proteomes" id="UP000198976"/>
    </source>
</evidence>
<evidence type="ECO:0000259" key="4">
    <source>
        <dbReference type="Pfam" id="PF13529"/>
    </source>
</evidence>
<sequence length="851" mass="91675">MIKIARYFSAAVFLSLAAASMPVAALATDSDYVEDDQTAGSQGTSTEEDRSTSSSEDPAHTGAVEGAPEEAGNTGQADEWKDPEGSGLEEETSAREEDSSQPQDPPDDFSPQTSVRSHDGGIVSVQSTEVIGNGWTVGDIYNAGNFDASGSGDLFLVTGDGTLWLYPRSSPTTFQPRQRVGQGWATLPHVMAGIDFDGDGHTDVLGVHPNGALVLYPGSGSGSFKASRQVGQGWAIFDRLIAIQRGPGGNAAILAFRDNQMSVYGTDGKGKWKAPRPGSFPNHHCTPFPASDLFDTGHSSIICLSSDGDVNLHATTDGLAYSSYASLKTSFEAPVFAQSNGYAGGGEGSIDIADARGLLYSVKVAGLSGSSDSEPSHPAPEPPGPDDVWYDISLSTHEMIGVGWPQSRVYSMGDFDGNGHADFALVNSNGQLTFYPMNSSTRFGSPRVIGQGWNAVRDIYTGIDFNGDNRSDILARMPDGRLRLYPGDARGGFLAPYYVGQGWGSFAKVWLLRNGPNHHPAIYALDSDQSLMLYSTNGQGTFLPPRNLGKVDDLLSHAFSADDWNSSGRSDLISRDDNGHLYVLQQSQSGRFEPPRLIGWGWQSMSPLLVGNTSHSSKELVAVDTRGILHLYSFTYRGTNRSFRSIPLPKPTYAHRVQETDQWLTHPISWQGQPDGSTCGPTSMYMVLNYLGYQQSRYATHSLSIWNLASSSYAAVGSGASGGTSWEHHRLSVGLNRWMGTQSYRQTTFPSGWDFRSKVLDSFQTGRPVLVDTIESYGGPHYNGHTGTSSHIIVAYRYHKSNATVGFVDPGGPGSAITGYSAQRYFDYFDANRFAENFLGNYGGGGHGMVY</sequence>
<feature type="chain" id="PRO_5047035557" evidence="3">
    <location>
        <begin position="28"/>
        <end position="851"/>
    </location>
</feature>
<evidence type="ECO:0000256" key="1">
    <source>
        <dbReference type="ARBA" id="ARBA00022729"/>
    </source>
</evidence>
<dbReference type="EMBL" id="LT629792">
    <property type="protein sequence ID" value="SDT98783.1"/>
    <property type="molecule type" value="Genomic_DNA"/>
</dbReference>
<evidence type="ECO:0000256" key="2">
    <source>
        <dbReference type="SAM" id="MobiDB-lite"/>
    </source>
</evidence>
<keyword evidence="1 3" id="KW-0732">Signal</keyword>
<dbReference type="Proteomes" id="UP000198976">
    <property type="component" value="Chromosome I"/>
</dbReference>
<gene>
    <name evidence="5" type="ORF">SAMN04489714_1446</name>
</gene>
<keyword evidence="6" id="KW-1185">Reference proteome</keyword>
<evidence type="ECO:0000256" key="3">
    <source>
        <dbReference type="SAM" id="SignalP"/>
    </source>
</evidence>
<feature type="region of interest" description="Disordered" evidence="2">
    <location>
        <begin position="33"/>
        <end position="119"/>
    </location>
</feature>
<organism evidence="5 6">
    <name type="scientific">Schaalia radingae</name>
    <dbReference type="NCBI Taxonomy" id="131110"/>
    <lineage>
        <taxon>Bacteria</taxon>
        <taxon>Bacillati</taxon>
        <taxon>Actinomycetota</taxon>
        <taxon>Actinomycetes</taxon>
        <taxon>Actinomycetales</taxon>
        <taxon>Actinomycetaceae</taxon>
        <taxon>Schaalia</taxon>
    </lineage>
</organism>
<name>A0ABY0V8S8_9ACTO</name>
<reference evidence="5 6" key="1">
    <citation type="submission" date="2016-10" db="EMBL/GenBank/DDBJ databases">
        <authorList>
            <person name="Varghese N."/>
            <person name="Submissions S."/>
        </authorList>
    </citation>
    <scope>NUCLEOTIDE SEQUENCE [LARGE SCALE GENOMIC DNA]</scope>
    <source>
        <strain evidence="5 6">DSM 9169</strain>
    </source>
</reference>
<dbReference type="SUPFAM" id="SSF69318">
    <property type="entry name" value="Integrin alpha N-terminal domain"/>
    <property type="match status" value="2"/>
</dbReference>
<protein>
    <submittedName>
        <fullName evidence="5">Peptidase_C39 like family protein</fullName>
    </submittedName>
</protein>
<dbReference type="InterPro" id="IPR028994">
    <property type="entry name" value="Integrin_alpha_N"/>
</dbReference>
<dbReference type="InterPro" id="IPR039564">
    <property type="entry name" value="Peptidase_C39-like"/>
</dbReference>
<feature type="domain" description="Peptidase C39-like" evidence="4">
    <location>
        <begin position="669"/>
        <end position="810"/>
    </location>
</feature>
<dbReference type="RefSeq" id="WP_092648727.1">
    <property type="nucleotide sequence ID" value="NZ_LT629792.1"/>
</dbReference>
<evidence type="ECO:0000313" key="5">
    <source>
        <dbReference type="EMBL" id="SDT98783.1"/>
    </source>
</evidence>
<dbReference type="PANTHER" id="PTHR44103:SF1">
    <property type="entry name" value="PROPROTEIN CONVERTASE P"/>
    <property type="match status" value="1"/>
</dbReference>
<feature type="signal peptide" evidence="3">
    <location>
        <begin position="1"/>
        <end position="27"/>
    </location>
</feature>